<dbReference type="InterPro" id="IPR009057">
    <property type="entry name" value="Homeodomain-like_sf"/>
</dbReference>
<dbReference type="Gene3D" id="1.10.357.10">
    <property type="entry name" value="Tetracycline Repressor, domain 2"/>
    <property type="match status" value="1"/>
</dbReference>
<sequence>MTASPDRNRRADARRSRTAILDAAVQVLNARPGAGVAVIAAAAGVSRQTVYAHFPTRERLLSAVLDRLTAETVAEMDAADLDAGPAAEALLRLLDAGARTAGRYPVLMRQISELPADPHEDAERHTEIADRLRRIIRRGRQMGEFDDRLPVDWLVAAVIRLSHAASAERDAGRLPGAEADEVLRTSLLRLLGARGA</sequence>
<dbReference type="InterPro" id="IPR001647">
    <property type="entry name" value="HTH_TetR"/>
</dbReference>
<organism evidence="6 7">
    <name type="scientific">Actinomadura sediminis</name>
    <dbReference type="NCBI Taxonomy" id="1038904"/>
    <lineage>
        <taxon>Bacteria</taxon>
        <taxon>Bacillati</taxon>
        <taxon>Actinomycetota</taxon>
        <taxon>Actinomycetes</taxon>
        <taxon>Streptosporangiales</taxon>
        <taxon>Thermomonosporaceae</taxon>
        <taxon>Actinomadura</taxon>
    </lineage>
</organism>
<evidence type="ECO:0000259" key="5">
    <source>
        <dbReference type="PROSITE" id="PS50977"/>
    </source>
</evidence>
<feature type="DNA-binding region" description="H-T-H motif" evidence="4">
    <location>
        <begin position="35"/>
        <end position="54"/>
    </location>
</feature>
<dbReference type="InterPro" id="IPR050109">
    <property type="entry name" value="HTH-type_TetR-like_transc_reg"/>
</dbReference>
<dbReference type="InterPro" id="IPR036271">
    <property type="entry name" value="Tet_transcr_reg_TetR-rel_C_sf"/>
</dbReference>
<evidence type="ECO:0000256" key="2">
    <source>
        <dbReference type="ARBA" id="ARBA00023125"/>
    </source>
</evidence>
<keyword evidence="3" id="KW-0804">Transcription</keyword>
<comment type="caution">
    <text evidence="6">The sequence shown here is derived from an EMBL/GenBank/DDBJ whole genome shotgun (WGS) entry which is preliminary data.</text>
</comment>
<evidence type="ECO:0000313" key="7">
    <source>
        <dbReference type="Proteomes" id="UP001596972"/>
    </source>
</evidence>
<protein>
    <submittedName>
        <fullName evidence="6">TetR/AcrR family transcriptional regulator</fullName>
    </submittedName>
</protein>
<evidence type="ECO:0000256" key="4">
    <source>
        <dbReference type="PROSITE-ProRule" id="PRU00335"/>
    </source>
</evidence>
<dbReference type="Pfam" id="PF00440">
    <property type="entry name" value="TetR_N"/>
    <property type="match status" value="1"/>
</dbReference>
<dbReference type="SUPFAM" id="SSF46689">
    <property type="entry name" value="Homeodomain-like"/>
    <property type="match status" value="1"/>
</dbReference>
<dbReference type="EMBL" id="JBHTJA010000005">
    <property type="protein sequence ID" value="MFD0899724.1"/>
    <property type="molecule type" value="Genomic_DNA"/>
</dbReference>
<dbReference type="Proteomes" id="UP001596972">
    <property type="component" value="Unassembled WGS sequence"/>
</dbReference>
<accession>A0ABW3EJQ3</accession>
<evidence type="ECO:0000256" key="1">
    <source>
        <dbReference type="ARBA" id="ARBA00023015"/>
    </source>
</evidence>
<keyword evidence="2 4" id="KW-0238">DNA-binding</keyword>
<dbReference type="PANTHER" id="PTHR30055">
    <property type="entry name" value="HTH-TYPE TRANSCRIPTIONAL REGULATOR RUTR"/>
    <property type="match status" value="1"/>
</dbReference>
<keyword evidence="1" id="KW-0805">Transcription regulation</keyword>
<dbReference type="PROSITE" id="PS50977">
    <property type="entry name" value="HTH_TETR_2"/>
    <property type="match status" value="1"/>
</dbReference>
<dbReference type="PANTHER" id="PTHR30055:SF234">
    <property type="entry name" value="HTH-TYPE TRANSCRIPTIONAL REGULATOR BETI"/>
    <property type="match status" value="1"/>
</dbReference>
<dbReference type="SUPFAM" id="SSF48498">
    <property type="entry name" value="Tetracyclin repressor-like, C-terminal domain"/>
    <property type="match status" value="1"/>
</dbReference>
<evidence type="ECO:0000313" key="6">
    <source>
        <dbReference type="EMBL" id="MFD0899724.1"/>
    </source>
</evidence>
<evidence type="ECO:0000256" key="3">
    <source>
        <dbReference type="ARBA" id="ARBA00023163"/>
    </source>
</evidence>
<proteinExistence type="predicted"/>
<gene>
    <name evidence="6" type="ORF">ACFQ11_04935</name>
</gene>
<keyword evidence="7" id="KW-1185">Reference proteome</keyword>
<dbReference type="RefSeq" id="WP_378296608.1">
    <property type="nucleotide sequence ID" value="NZ_JBHTJA010000005.1"/>
</dbReference>
<reference evidence="7" key="1">
    <citation type="journal article" date="2019" name="Int. J. Syst. Evol. Microbiol.">
        <title>The Global Catalogue of Microorganisms (GCM) 10K type strain sequencing project: providing services to taxonomists for standard genome sequencing and annotation.</title>
        <authorList>
            <consortium name="The Broad Institute Genomics Platform"/>
            <consortium name="The Broad Institute Genome Sequencing Center for Infectious Disease"/>
            <person name="Wu L."/>
            <person name="Ma J."/>
        </authorList>
    </citation>
    <scope>NUCLEOTIDE SEQUENCE [LARGE SCALE GENOMIC DNA]</scope>
    <source>
        <strain evidence="7">JCM 31202</strain>
    </source>
</reference>
<name>A0ABW3EJQ3_9ACTN</name>
<feature type="domain" description="HTH tetR-type" evidence="5">
    <location>
        <begin position="14"/>
        <end position="72"/>
    </location>
</feature>